<dbReference type="Proteomes" id="UP000011996">
    <property type="component" value="Unassembled WGS sequence"/>
</dbReference>
<evidence type="ECO:0000313" key="1">
    <source>
        <dbReference type="EMBL" id="EMI24098.1"/>
    </source>
</evidence>
<proteinExistence type="predicted"/>
<organism evidence="1 2">
    <name type="scientific">Rhodopirellula europaea SH398</name>
    <dbReference type="NCBI Taxonomy" id="1263868"/>
    <lineage>
        <taxon>Bacteria</taxon>
        <taxon>Pseudomonadati</taxon>
        <taxon>Planctomycetota</taxon>
        <taxon>Planctomycetia</taxon>
        <taxon>Pirellulales</taxon>
        <taxon>Pirellulaceae</taxon>
        <taxon>Rhodopirellula</taxon>
    </lineage>
</organism>
<sequence length="60" mass="6584">MASFSIIRRSAFAAVCFHFSLSSLCKIGESPVHESKAFSRWSGRLACTTGHRSACHAPQR</sequence>
<accession>M5RXL6</accession>
<reference evidence="1 2" key="1">
    <citation type="journal article" date="2013" name="Mar. Genomics">
        <title>Expression of sulfatases in Rhodopirellula baltica and the diversity of sulfatases in the genus Rhodopirellula.</title>
        <authorList>
            <person name="Wegner C.E."/>
            <person name="Richter-Heitmann T."/>
            <person name="Klindworth A."/>
            <person name="Klockow C."/>
            <person name="Richter M."/>
            <person name="Achstetter T."/>
            <person name="Glockner F.O."/>
            <person name="Harder J."/>
        </authorList>
    </citation>
    <scope>NUCLEOTIDE SEQUENCE [LARGE SCALE GENOMIC DNA]</scope>
    <source>
        <strain evidence="1 2">SH398</strain>
    </source>
</reference>
<gene>
    <name evidence="1" type="ORF">RESH_05309</name>
</gene>
<evidence type="ECO:0000313" key="2">
    <source>
        <dbReference type="Proteomes" id="UP000011996"/>
    </source>
</evidence>
<name>M5RXL6_9BACT</name>
<protein>
    <submittedName>
        <fullName evidence="1">Uncharacterized protein</fullName>
    </submittedName>
</protein>
<comment type="caution">
    <text evidence="1">The sequence shown here is derived from an EMBL/GenBank/DDBJ whole genome shotgun (WGS) entry which is preliminary data.</text>
</comment>
<dbReference type="PATRIC" id="fig|1263868.3.peg.5767"/>
<dbReference type="AlphaFoldDB" id="M5RXL6"/>
<dbReference type="EMBL" id="ANOF01000170">
    <property type="protein sequence ID" value="EMI24098.1"/>
    <property type="molecule type" value="Genomic_DNA"/>
</dbReference>